<dbReference type="InterPro" id="IPR002220">
    <property type="entry name" value="DapA-like"/>
</dbReference>
<gene>
    <name evidence="5" type="primary">dapA_3</name>
    <name evidence="5" type="ORF">SAMEA1982600_02223</name>
</gene>
<name>A0A157P3J1_9BORD</name>
<accession>A0A157P3J1</accession>
<dbReference type="SMART" id="SM01130">
    <property type="entry name" value="DHDPS"/>
    <property type="match status" value="1"/>
</dbReference>
<dbReference type="InterPro" id="IPR013785">
    <property type="entry name" value="Aldolase_TIM"/>
</dbReference>
<dbReference type="SUPFAM" id="SSF51569">
    <property type="entry name" value="Aldolase"/>
    <property type="match status" value="1"/>
</dbReference>
<dbReference type="PANTHER" id="PTHR12128:SF66">
    <property type="entry name" value="4-HYDROXY-2-OXOGLUTARATE ALDOLASE, MITOCHONDRIAL"/>
    <property type="match status" value="1"/>
</dbReference>
<dbReference type="Proteomes" id="UP000077037">
    <property type="component" value="Unassembled WGS sequence"/>
</dbReference>
<evidence type="ECO:0000313" key="6">
    <source>
        <dbReference type="Proteomes" id="UP000077037"/>
    </source>
</evidence>
<dbReference type="RefSeq" id="WP_066411700.1">
    <property type="nucleotide sequence ID" value="NZ_FKBS01000014.1"/>
</dbReference>
<proteinExistence type="inferred from homology"/>
<sequence>MLDQARGVYIVAQTPFQENGAIDLESVDTLSDFYFTHGASGLTVLGVAGESNKLTPTESLAVASRYITRAKGKPVVVGVSNSSVAQMAELTKQVMDAGAAGVMIAPPGGLRTEQEVLNYFEAVFAHIGDVPTVLQDFPFSTGTWMSVPVMGQLIERHAQIQAVKEEDLPSITKITKLRALPGRRVAILTGNNAMFLPLEMGRGIDGPMAGFSHPEMLSQVYTLYTAGRIDEAHAVFDRYLPLLSYENQSQWGVAVRKEIMKRRGAIRHAGMRRPGPKLDATDHAEIDLLLDRLKRSLAEAG</sequence>
<evidence type="ECO:0000313" key="5">
    <source>
        <dbReference type="EMBL" id="SAI28113.1"/>
    </source>
</evidence>
<evidence type="ECO:0000256" key="2">
    <source>
        <dbReference type="ARBA" id="ARBA00023239"/>
    </source>
</evidence>
<dbReference type="PRINTS" id="PR00146">
    <property type="entry name" value="DHPICSNTHASE"/>
</dbReference>
<dbReference type="EC" id="4.3.3.7" evidence="5"/>
<dbReference type="EMBL" id="FKBS01000014">
    <property type="protein sequence ID" value="SAI28113.1"/>
    <property type="molecule type" value="Genomic_DNA"/>
</dbReference>
<feature type="binding site" evidence="4">
    <location>
        <position position="208"/>
    </location>
    <ligand>
        <name>pyruvate</name>
        <dbReference type="ChEBI" id="CHEBI:15361"/>
    </ligand>
</feature>
<dbReference type="PIRSF" id="PIRSF001365">
    <property type="entry name" value="DHDPS"/>
    <property type="match status" value="1"/>
</dbReference>
<dbReference type="PANTHER" id="PTHR12128">
    <property type="entry name" value="DIHYDRODIPICOLINATE SYNTHASE"/>
    <property type="match status" value="1"/>
</dbReference>
<dbReference type="AlphaFoldDB" id="A0A157P3J1"/>
<comment type="similarity">
    <text evidence="1 3">Belongs to the DapA family.</text>
</comment>
<protein>
    <submittedName>
        <fullName evidence="5">Dihydrodipicolinate synthase</fullName>
        <ecNumber evidence="5">4.3.3.7</ecNumber>
    </submittedName>
</protein>
<evidence type="ECO:0000256" key="4">
    <source>
        <dbReference type="PIRSR" id="PIRSR001365-2"/>
    </source>
</evidence>
<dbReference type="OrthoDB" id="199953at2"/>
<dbReference type="GO" id="GO:0005829">
    <property type="term" value="C:cytosol"/>
    <property type="evidence" value="ECO:0007669"/>
    <property type="project" value="TreeGrafter"/>
</dbReference>
<organism evidence="5 6">
    <name type="scientific">Bordetella ansorpii</name>
    <dbReference type="NCBI Taxonomy" id="288768"/>
    <lineage>
        <taxon>Bacteria</taxon>
        <taxon>Pseudomonadati</taxon>
        <taxon>Pseudomonadota</taxon>
        <taxon>Betaproteobacteria</taxon>
        <taxon>Burkholderiales</taxon>
        <taxon>Alcaligenaceae</taxon>
        <taxon>Bordetella</taxon>
    </lineage>
</organism>
<evidence type="ECO:0000256" key="1">
    <source>
        <dbReference type="ARBA" id="ARBA00007592"/>
    </source>
</evidence>
<dbReference type="GO" id="GO:0008840">
    <property type="term" value="F:4-hydroxy-tetrahydrodipicolinate synthase activity"/>
    <property type="evidence" value="ECO:0007669"/>
    <property type="project" value="UniProtKB-EC"/>
</dbReference>
<dbReference type="CDD" id="cd00408">
    <property type="entry name" value="DHDPS-like"/>
    <property type="match status" value="1"/>
</dbReference>
<evidence type="ECO:0000256" key="3">
    <source>
        <dbReference type="PIRNR" id="PIRNR001365"/>
    </source>
</evidence>
<dbReference type="Gene3D" id="3.20.20.70">
    <property type="entry name" value="Aldolase class I"/>
    <property type="match status" value="1"/>
</dbReference>
<reference evidence="5 6" key="1">
    <citation type="submission" date="2016-03" db="EMBL/GenBank/DDBJ databases">
        <authorList>
            <consortium name="Pathogen Informatics"/>
        </authorList>
    </citation>
    <scope>NUCLEOTIDE SEQUENCE [LARGE SCALE GENOMIC DNA]</scope>
    <source>
        <strain evidence="5 6">NCTC13364</strain>
    </source>
</reference>
<keyword evidence="2 3" id="KW-0456">Lyase</keyword>
<dbReference type="Pfam" id="PF00701">
    <property type="entry name" value="DHDPS"/>
    <property type="match status" value="1"/>
</dbReference>